<proteinExistence type="predicted"/>
<evidence type="ECO:0000313" key="1">
    <source>
        <dbReference type="EMBL" id="ORX97682.1"/>
    </source>
</evidence>
<dbReference type="AlphaFoldDB" id="A0A1Y1YI34"/>
<organism evidence="1 2">
    <name type="scientific">Clohesyomyces aquaticus</name>
    <dbReference type="NCBI Taxonomy" id="1231657"/>
    <lineage>
        <taxon>Eukaryota</taxon>
        <taxon>Fungi</taxon>
        <taxon>Dikarya</taxon>
        <taxon>Ascomycota</taxon>
        <taxon>Pezizomycotina</taxon>
        <taxon>Dothideomycetes</taxon>
        <taxon>Pleosporomycetidae</taxon>
        <taxon>Pleosporales</taxon>
        <taxon>Lindgomycetaceae</taxon>
        <taxon>Clohesyomyces</taxon>
    </lineage>
</organism>
<comment type="caution">
    <text evidence="1">The sequence shown here is derived from an EMBL/GenBank/DDBJ whole genome shotgun (WGS) entry which is preliminary data.</text>
</comment>
<dbReference type="Proteomes" id="UP000193144">
    <property type="component" value="Unassembled WGS sequence"/>
</dbReference>
<reference evidence="1 2" key="1">
    <citation type="submission" date="2016-07" db="EMBL/GenBank/DDBJ databases">
        <title>Pervasive Adenine N6-methylation of Active Genes in Fungi.</title>
        <authorList>
            <consortium name="DOE Joint Genome Institute"/>
            <person name="Mondo S.J."/>
            <person name="Dannebaum R.O."/>
            <person name="Kuo R.C."/>
            <person name="Labutti K."/>
            <person name="Haridas S."/>
            <person name="Kuo A."/>
            <person name="Salamov A."/>
            <person name="Ahrendt S.R."/>
            <person name="Lipzen A."/>
            <person name="Sullivan W."/>
            <person name="Andreopoulos W.B."/>
            <person name="Clum A."/>
            <person name="Lindquist E."/>
            <person name="Daum C."/>
            <person name="Ramamoorthy G.K."/>
            <person name="Gryganskyi A."/>
            <person name="Culley D."/>
            <person name="Magnuson J.K."/>
            <person name="James T.Y."/>
            <person name="O'Malley M.A."/>
            <person name="Stajich J.E."/>
            <person name="Spatafora J.W."/>
            <person name="Visel A."/>
            <person name="Grigoriev I.V."/>
        </authorList>
    </citation>
    <scope>NUCLEOTIDE SEQUENCE [LARGE SCALE GENOMIC DNA]</scope>
    <source>
        <strain evidence="1 2">CBS 115471</strain>
    </source>
</reference>
<evidence type="ECO:0000313" key="2">
    <source>
        <dbReference type="Proteomes" id="UP000193144"/>
    </source>
</evidence>
<accession>A0A1Y1YI34</accession>
<dbReference type="OrthoDB" id="4158189at2759"/>
<dbReference type="EMBL" id="MCFA01000229">
    <property type="protein sequence ID" value="ORX97682.1"/>
    <property type="molecule type" value="Genomic_DNA"/>
</dbReference>
<protein>
    <submittedName>
        <fullName evidence="1">Uncharacterized protein</fullName>
    </submittedName>
</protein>
<keyword evidence="2" id="KW-1185">Reference proteome</keyword>
<sequence length="149" mass="16435">MCNGHSSRTSQGGSIAILVPTEHHRHAIEHTTLNEEWQLLFSNDNIDPSSPGTQVQLKGWNGRQRSQSHGYWVVIHRDGDLREPAPPNQIPTNTLFTFSLDEYSSTLTKLPRQLDITVGDTGIIGRRVSVMTSSTKGPLPVAVGIIGWN</sequence>
<name>A0A1Y1YI34_9PLEO</name>
<gene>
    <name evidence="1" type="ORF">BCR34DRAFT_496691</name>
</gene>